<reference evidence="3 4" key="1">
    <citation type="submission" date="2017-03" db="EMBL/GenBank/DDBJ databases">
        <title>Genomes of endolithic fungi from Antarctica.</title>
        <authorList>
            <person name="Coleine C."/>
            <person name="Masonjones S."/>
            <person name="Stajich J.E."/>
        </authorList>
    </citation>
    <scope>NUCLEOTIDE SEQUENCE [LARGE SCALE GENOMIC DNA]</scope>
    <source>
        <strain evidence="3 4">CCFEE 5187</strain>
    </source>
</reference>
<keyword evidence="4" id="KW-1185">Reference proteome</keyword>
<feature type="chain" id="PRO_5020530379" description="WSC domain-containing protein" evidence="1">
    <location>
        <begin position="24"/>
        <end position="702"/>
    </location>
</feature>
<keyword evidence="1" id="KW-0732">Signal</keyword>
<dbReference type="AlphaFoldDB" id="A0A4U0WEP0"/>
<feature type="domain" description="WSC" evidence="2">
    <location>
        <begin position="605"/>
        <end position="702"/>
    </location>
</feature>
<dbReference type="Pfam" id="PF01822">
    <property type="entry name" value="WSC"/>
    <property type="match status" value="3"/>
</dbReference>
<dbReference type="Proteomes" id="UP000308768">
    <property type="component" value="Unassembled WGS sequence"/>
</dbReference>
<dbReference type="SMART" id="SM00321">
    <property type="entry name" value="WSC"/>
    <property type="match status" value="3"/>
</dbReference>
<dbReference type="Pfam" id="PF09362">
    <property type="entry name" value="DUF1996"/>
    <property type="match status" value="1"/>
</dbReference>
<evidence type="ECO:0000313" key="4">
    <source>
        <dbReference type="Proteomes" id="UP000308768"/>
    </source>
</evidence>
<protein>
    <recommendedName>
        <fullName evidence="2">WSC domain-containing protein</fullName>
    </recommendedName>
</protein>
<gene>
    <name evidence="3" type="ORF">B0A49_09535</name>
</gene>
<dbReference type="EMBL" id="NAJN01001777">
    <property type="protein sequence ID" value="TKA61270.1"/>
    <property type="molecule type" value="Genomic_DNA"/>
</dbReference>
<evidence type="ECO:0000313" key="3">
    <source>
        <dbReference type="EMBL" id="TKA61270.1"/>
    </source>
</evidence>
<sequence length="702" mass="73676">MHRTALGKLAIVFAALSGNGVDAFWRMNCGVIQTGRIDPIVTPGEISSHVHKIAGGYNIGFNSSYEDMTNSKCTSCEIGADKSAYWTPQLYYRHANGKFQDVPNSGMTVYYLGRGDNRDNIQPFPAGFRMLSGNALARSYDNTTMTYNNGRPVADRVSFNCLDSTTQYPETPSMIHTKCSNGLRAQIQFQSCWNGVDLYKRDNSHVAYMSTIDNGVCPPSHPVQLVHLFFEVLYGVAQIDTTDGGQFMFAYGDPTGFGFHGDFLNGWDPTVLAPALKQCANVDNAGQISACAPLAASDSSQYSYNCAERPSLINEPVVGMLDKLPGCINITPGPSDASVSDITCGPGTTSPSVNPFTLSNPSQAAVMPQVNARTNGWTYMGCANEPSGQRALAAFSYTNNGMTTAMCQAYCASKSQSLAGVEYGSECYCGNALSSGSSLGGANCTTLNSMVCAGNSTEFCGGPARLQVFGATAPSTGPSVPAVGAVAGDFVYAGCANENFTTPNRALSGASYSNNTVTNEQCGAYCSALNFQYFGTEYGTECYCGNSLKGGSTLSQTGCSMACSGSLSSNSPFAQYNNTCGGSNRLSVWKNSKYQATAVVPSVGSYVSQGCYYEASANGGSGRALTGASFSSSSMTVESCVSFCAGKNMGLAAVEYSAECYCGTVLQTGASPATDGLCNMACGGNKQEYCGGSNRLNVYKSS</sequence>
<dbReference type="PANTHER" id="PTHR43662">
    <property type="match status" value="1"/>
</dbReference>
<feature type="signal peptide" evidence="1">
    <location>
        <begin position="1"/>
        <end position="23"/>
    </location>
</feature>
<comment type="caution">
    <text evidence="3">The sequence shown here is derived from an EMBL/GenBank/DDBJ whole genome shotgun (WGS) entry which is preliminary data.</text>
</comment>
<dbReference type="PANTHER" id="PTHR43662:SF3">
    <property type="entry name" value="DOMAIN PROTEIN, PUTATIVE (AFU_ORTHOLOGUE AFUA_6G11970)-RELATED"/>
    <property type="match status" value="1"/>
</dbReference>
<feature type="domain" description="WSC" evidence="2">
    <location>
        <begin position="376"/>
        <end position="472"/>
    </location>
</feature>
<dbReference type="OrthoDB" id="74764at2759"/>
<organism evidence="3 4">
    <name type="scientific">Cryomyces minteri</name>
    <dbReference type="NCBI Taxonomy" id="331657"/>
    <lineage>
        <taxon>Eukaryota</taxon>
        <taxon>Fungi</taxon>
        <taxon>Dikarya</taxon>
        <taxon>Ascomycota</taxon>
        <taxon>Pezizomycotina</taxon>
        <taxon>Dothideomycetes</taxon>
        <taxon>Dothideomycetes incertae sedis</taxon>
        <taxon>Cryomyces</taxon>
    </lineage>
</organism>
<dbReference type="STRING" id="331657.A0A4U0WEP0"/>
<feature type="domain" description="WSC" evidence="2">
    <location>
        <begin position="489"/>
        <end position="592"/>
    </location>
</feature>
<evidence type="ECO:0000256" key="1">
    <source>
        <dbReference type="SAM" id="SignalP"/>
    </source>
</evidence>
<proteinExistence type="predicted"/>
<evidence type="ECO:0000259" key="2">
    <source>
        <dbReference type="PROSITE" id="PS51212"/>
    </source>
</evidence>
<dbReference type="PROSITE" id="PS51212">
    <property type="entry name" value="WSC"/>
    <property type="match status" value="3"/>
</dbReference>
<dbReference type="InterPro" id="IPR018535">
    <property type="entry name" value="DUF1996"/>
</dbReference>
<name>A0A4U0WEP0_9PEZI</name>
<accession>A0A4U0WEP0</accession>
<dbReference type="InterPro" id="IPR002889">
    <property type="entry name" value="WSC_carb-bd"/>
</dbReference>